<dbReference type="InterPro" id="IPR036390">
    <property type="entry name" value="WH_DNA-bd_sf"/>
</dbReference>
<dbReference type="CDD" id="cd00038">
    <property type="entry name" value="CAP_ED"/>
    <property type="match status" value="1"/>
</dbReference>
<dbReference type="InterPro" id="IPR036388">
    <property type="entry name" value="WH-like_DNA-bd_sf"/>
</dbReference>
<dbReference type="Pfam" id="PF00027">
    <property type="entry name" value="cNMP_binding"/>
    <property type="match status" value="1"/>
</dbReference>
<dbReference type="Proteomes" id="UP000185161">
    <property type="component" value="Chromosome"/>
</dbReference>
<dbReference type="Pfam" id="PF13545">
    <property type="entry name" value="HTH_Crp_2"/>
    <property type="match status" value="1"/>
</dbReference>
<evidence type="ECO:0000313" key="6">
    <source>
        <dbReference type="EMBL" id="RSV06260.1"/>
    </source>
</evidence>
<dbReference type="SUPFAM" id="SSF51206">
    <property type="entry name" value="cAMP-binding domain-like"/>
    <property type="match status" value="1"/>
</dbReference>
<dbReference type="Proteomes" id="UP000286681">
    <property type="component" value="Unassembled WGS sequence"/>
</dbReference>
<evidence type="ECO:0000256" key="1">
    <source>
        <dbReference type="ARBA" id="ARBA00023015"/>
    </source>
</evidence>
<dbReference type="InterPro" id="IPR012318">
    <property type="entry name" value="HTH_CRP"/>
</dbReference>
<feature type="domain" description="HTH crp-type" evidence="4">
    <location>
        <begin position="148"/>
        <end position="222"/>
    </location>
</feature>
<dbReference type="InterPro" id="IPR000595">
    <property type="entry name" value="cNMP-bd_dom"/>
</dbReference>
<keyword evidence="1" id="KW-0805">Transcription regulation</keyword>
<reference evidence="5" key="1">
    <citation type="submission" date="2016-12" db="EMBL/GenBank/DDBJ databases">
        <title>Whole genome sequencing of Sphingomonas koreensis.</title>
        <authorList>
            <person name="Conlan S."/>
            <person name="Thomas P.J."/>
            <person name="Mullikin J."/>
            <person name="Palmore T.N."/>
            <person name="Frank K.M."/>
            <person name="Segre J.A."/>
        </authorList>
    </citation>
    <scope>NUCLEOTIDE SEQUENCE</scope>
    <source>
        <strain evidence="5">ABOJV</strain>
    </source>
</reference>
<dbReference type="InterPro" id="IPR014710">
    <property type="entry name" value="RmlC-like_jellyroll"/>
</dbReference>
<dbReference type="RefSeq" id="WP_075152280.1">
    <property type="nucleotide sequence ID" value="NZ_CP018820.1"/>
</dbReference>
<keyword evidence="7" id="KW-1185">Reference proteome</keyword>
<dbReference type="OrthoDB" id="6155297at2"/>
<dbReference type="InterPro" id="IPR018490">
    <property type="entry name" value="cNMP-bd_dom_sf"/>
</dbReference>
<dbReference type="STRING" id="93064.BRX40_16010"/>
<keyword evidence="3" id="KW-0804">Transcription</keyword>
<dbReference type="GO" id="GO:0006355">
    <property type="term" value="P:regulation of DNA-templated transcription"/>
    <property type="evidence" value="ECO:0007669"/>
    <property type="project" value="InterPro"/>
</dbReference>
<dbReference type="AlphaFoldDB" id="A0A1L6JCT9"/>
<evidence type="ECO:0000313" key="5">
    <source>
        <dbReference type="EMBL" id="APR53725.1"/>
    </source>
</evidence>
<dbReference type="KEGG" id="skr:BRX40_16010"/>
<protein>
    <submittedName>
        <fullName evidence="6">Crp/Fnr family transcriptional regulator</fullName>
    </submittedName>
</protein>
<dbReference type="EMBL" id="QQWO01000003">
    <property type="protein sequence ID" value="RSV06260.1"/>
    <property type="molecule type" value="Genomic_DNA"/>
</dbReference>
<organism evidence="5 7">
    <name type="scientific">Sphingomonas koreensis</name>
    <dbReference type="NCBI Taxonomy" id="93064"/>
    <lineage>
        <taxon>Bacteria</taxon>
        <taxon>Pseudomonadati</taxon>
        <taxon>Pseudomonadota</taxon>
        <taxon>Alphaproteobacteria</taxon>
        <taxon>Sphingomonadales</taxon>
        <taxon>Sphingomonadaceae</taxon>
        <taxon>Sphingomonas</taxon>
    </lineage>
</organism>
<name>A0A1L6JCT9_9SPHN</name>
<keyword evidence="2" id="KW-0238">DNA-binding</keyword>
<dbReference type="EMBL" id="CP018820">
    <property type="protein sequence ID" value="APR53725.1"/>
    <property type="molecule type" value="Genomic_DNA"/>
</dbReference>
<evidence type="ECO:0000259" key="4">
    <source>
        <dbReference type="PROSITE" id="PS51063"/>
    </source>
</evidence>
<dbReference type="Gene3D" id="2.60.120.10">
    <property type="entry name" value="Jelly Rolls"/>
    <property type="match status" value="1"/>
</dbReference>
<reference evidence="6 8" key="3">
    <citation type="submission" date="2018-07" db="EMBL/GenBank/DDBJ databases">
        <title>Genomic and Epidemiologic Investigation of an Indolent Hospital Outbreak.</title>
        <authorList>
            <person name="Johnson R.C."/>
            <person name="Deming C."/>
            <person name="Conlan S."/>
            <person name="Zellmer C.J."/>
            <person name="Michelin A.V."/>
            <person name="Lee-Lin S."/>
            <person name="Thomas P.J."/>
            <person name="Park M."/>
            <person name="Weingarten R.A."/>
            <person name="Less J."/>
            <person name="Dekker J.P."/>
            <person name="Frank K.M."/>
            <person name="Musser K.A."/>
            <person name="Mcquiston J.R."/>
            <person name="Henderson D.K."/>
            <person name="Lau A.F."/>
            <person name="Palmore T.N."/>
            <person name="Segre J.A."/>
        </authorList>
    </citation>
    <scope>NUCLEOTIDE SEQUENCE [LARGE SCALE GENOMIC DNA]</scope>
    <source>
        <strain evidence="6 8">SK-NIH.Env10_0317</strain>
    </source>
</reference>
<evidence type="ECO:0000256" key="2">
    <source>
        <dbReference type="ARBA" id="ARBA00023125"/>
    </source>
</evidence>
<dbReference type="SUPFAM" id="SSF46785">
    <property type="entry name" value="Winged helix' DNA-binding domain"/>
    <property type="match status" value="1"/>
</dbReference>
<proteinExistence type="predicted"/>
<evidence type="ECO:0000313" key="7">
    <source>
        <dbReference type="Proteomes" id="UP000185161"/>
    </source>
</evidence>
<dbReference type="Gene3D" id="1.10.10.10">
    <property type="entry name" value="Winged helix-like DNA-binding domain superfamily/Winged helix DNA-binding domain"/>
    <property type="match status" value="1"/>
</dbReference>
<dbReference type="GO" id="GO:0003677">
    <property type="term" value="F:DNA binding"/>
    <property type="evidence" value="ECO:0007669"/>
    <property type="project" value="UniProtKB-KW"/>
</dbReference>
<dbReference type="PROSITE" id="PS51063">
    <property type="entry name" value="HTH_CRP_2"/>
    <property type="match status" value="1"/>
</dbReference>
<dbReference type="GeneID" id="44134067"/>
<reference evidence="7" key="2">
    <citation type="submission" date="2016-12" db="EMBL/GenBank/DDBJ databases">
        <title>Whole genome sequencing of Sphingomonas sp. ABOJV.</title>
        <authorList>
            <person name="Conlan S."/>
            <person name="Thomas P.J."/>
            <person name="Mullikin J."/>
            <person name="Palmore T.N."/>
            <person name="Frank K.M."/>
            <person name="Segre J.A."/>
        </authorList>
    </citation>
    <scope>NUCLEOTIDE SEQUENCE [LARGE SCALE GENOMIC DNA]</scope>
    <source>
        <strain evidence="7">ABOJV</strain>
    </source>
</reference>
<evidence type="ECO:0000256" key="3">
    <source>
        <dbReference type="ARBA" id="ARBA00023163"/>
    </source>
</evidence>
<sequence>MIVLNPLFSKLDGKMPLGQEERAALAGLIQSKARRLPARQDLYVEGDAISPIRIILDGWACRYEQFADGRRQIVELFLPGDIMGQDCQFVERQDHSACSISALSYALVPRSELDAVARQFPAIGQALLWDASVAAAIHRQWIRSLGRLSATQRIAHLFCELLYRSARAGLARGTTFDMPMGQRDLGDARGLSTVQVNRTVQLLRSAGLLEWRRRIVEISDLPRLTRIAMFRPNYLELAPDSELLMSRSDTGPEIAARTGPEDRDLPLFR</sequence>
<gene>
    <name evidence="5" type="ORF">BRX40_16010</name>
    <name evidence="6" type="ORF">CA257_04985</name>
</gene>
<evidence type="ECO:0000313" key="8">
    <source>
        <dbReference type="Proteomes" id="UP000286681"/>
    </source>
</evidence>
<accession>A0A1L6JCT9</accession>